<dbReference type="GO" id="GO:0005829">
    <property type="term" value="C:cytosol"/>
    <property type="evidence" value="ECO:0007669"/>
    <property type="project" value="TreeGrafter"/>
</dbReference>
<evidence type="ECO:0000256" key="5">
    <source>
        <dbReference type="ARBA" id="ARBA00023163"/>
    </source>
</evidence>
<gene>
    <name evidence="10" type="ORF">GCM10010912_42270</name>
</gene>
<evidence type="ECO:0000259" key="9">
    <source>
        <dbReference type="PROSITE" id="PS51755"/>
    </source>
</evidence>
<dbReference type="InterPro" id="IPR039420">
    <property type="entry name" value="WalR-like"/>
</dbReference>
<keyword evidence="3" id="KW-0805">Transcription regulation</keyword>
<keyword evidence="2" id="KW-0902">Two-component regulatory system</keyword>
<dbReference type="PANTHER" id="PTHR48111:SF22">
    <property type="entry name" value="REGULATOR OF RPOS"/>
    <property type="match status" value="1"/>
</dbReference>
<keyword evidence="1 6" id="KW-0597">Phosphoprotein</keyword>
<dbReference type="CDD" id="cd00383">
    <property type="entry name" value="trans_reg_C"/>
    <property type="match status" value="1"/>
</dbReference>
<evidence type="ECO:0000256" key="7">
    <source>
        <dbReference type="PROSITE-ProRule" id="PRU01091"/>
    </source>
</evidence>
<dbReference type="Pfam" id="PF00486">
    <property type="entry name" value="Trans_reg_C"/>
    <property type="match status" value="1"/>
</dbReference>
<name>A0A917CLN0_9BACL</name>
<evidence type="ECO:0000256" key="1">
    <source>
        <dbReference type="ARBA" id="ARBA00022553"/>
    </source>
</evidence>
<evidence type="ECO:0000256" key="3">
    <source>
        <dbReference type="ARBA" id="ARBA00023015"/>
    </source>
</evidence>
<organism evidence="10 11">
    <name type="scientific">Paenibacillus albidus</name>
    <dbReference type="NCBI Taxonomy" id="2041023"/>
    <lineage>
        <taxon>Bacteria</taxon>
        <taxon>Bacillati</taxon>
        <taxon>Bacillota</taxon>
        <taxon>Bacilli</taxon>
        <taxon>Bacillales</taxon>
        <taxon>Paenibacillaceae</taxon>
        <taxon>Paenibacillus</taxon>
    </lineage>
</organism>
<keyword evidence="11" id="KW-1185">Reference proteome</keyword>
<feature type="domain" description="Response regulatory" evidence="8">
    <location>
        <begin position="2"/>
        <end position="116"/>
    </location>
</feature>
<evidence type="ECO:0000313" key="11">
    <source>
        <dbReference type="Proteomes" id="UP000637643"/>
    </source>
</evidence>
<evidence type="ECO:0000313" key="10">
    <source>
        <dbReference type="EMBL" id="GGF92784.1"/>
    </source>
</evidence>
<reference evidence="10" key="2">
    <citation type="submission" date="2020-09" db="EMBL/GenBank/DDBJ databases">
        <authorList>
            <person name="Sun Q."/>
            <person name="Zhou Y."/>
        </authorList>
    </citation>
    <scope>NUCLEOTIDE SEQUENCE</scope>
    <source>
        <strain evidence="10">CGMCC 1.16134</strain>
    </source>
</reference>
<dbReference type="AlphaFoldDB" id="A0A917CLN0"/>
<dbReference type="FunFam" id="3.40.50.2300:FF:000002">
    <property type="entry name" value="DNA-binding response regulator PhoP"/>
    <property type="match status" value="1"/>
</dbReference>
<evidence type="ECO:0000259" key="8">
    <source>
        <dbReference type="PROSITE" id="PS50110"/>
    </source>
</evidence>
<reference evidence="10" key="1">
    <citation type="journal article" date="2014" name="Int. J. Syst. Evol. Microbiol.">
        <title>Complete genome sequence of Corynebacterium casei LMG S-19264T (=DSM 44701T), isolated from a smear-ripened cheese.</title>
        <authorList>
            <consortium name="US DOE Joint Genome Institute (JGI-PGF)"/>
            <person name="Walter F."/>
            <person name="Albersmeier A."/>
            <person name="Kalinowski J."/>
            <person name="Ruckert C."/>
        </authorList>
    </citation>
    <scope>NUCLEOTIDE SEQUENCE</scope>
    <source>
        <strain evidence="10">CGMCC 1.16134</strain>
    </source>
</reference>
<dbReference type="SMART" id="SM00448">
    <property type="entry name" value="REC"/>
    <property type="match status" value="1"/>
</dbReference>
<dbReference type="Gene3D" id="6.10.250.690">
    <property type="match status" value="1"/>
</dbReference>
<dbReference type="GO" id="GO:0032993">
    <property type="term" value="C:protein-DNA complex"/>
    <property type="evidence" value="ECO:0007669"/>
    <property type="project" value="TreeGrafter"/>
</dbReference>
<protein>
    <submittedName>
        <fullName evidence="10">DNA-binding response regulator</fullName>
    </submittedName>
</protein>
<accession>A0A917CLN0</accession>
<dbReference type="Proteomes" id="UP000637643">
    <property type="component" value="Unassembled WGS sequence"/>
</dbReference>
<dbReference type="SUPFAM" id="SSF52172">
    <property type="entry name" value="CheY-like"/>
    <property type="match status" value="1"/>
</dbReference>
<proteinExistence type="predicted"/>
<dbReference type="RefSeq" id="WP_189028406.1">
    <property type="nucleotide sequence ID" value="NZ_BMKR01000020.1"/>
</dbReference>
<dbReference type="InterPro" id="IPR001789">
    <property type="entry name" value="Sig_transdc_resp-reg_receiver"/>
</dbReference>
<keyword evidence="5" id="KW-0804">Transcription</keyword>
<dbReference type="Gene3D" id="3.40.50.2300">
    <property type="match status" value="1"/>
</dbReference>
<feature type="domain" description="OmpR/PhoB-type" evidence="9">
    <location>
        <begin position="124"/>
        <end position="223"/>
    </location>
</feature>
<dbReference type="InterPro" id="IPR011006">
    <property type="entry name" value="CheY-like_superfamily"/>
</dbReference>
<dbReference type="Pfam" id="PF00072">
    <property type="entry name" value="Response_reg"/>
    <property type="match status" value="1"/>
</dbReference>
<dbReference type="SMART" id="SM00862">
    <property type="entry name" value="Trans_reg_C"/>
    <property type="match status" value="1"/>
</dbReference>
<evidence type="ECO:0000256" key="6">
    <source>
        <dbReference type="PROSITE-ProRule" id="PRU00169"/>
    </source>
</evidence>
<dbReference type="InterPro" id="IPR001867">
    <property type="entry name" value="OmpR/PhoB-type_DNA-bd"/>
</dbReference>
<dbReference type="Gene3D" id="1.10.10.10">
    <property type="entry name" value="Winged helix-like DNA-binding domain superfamily/Winged helix DNA-binding domain"/>
    <property type="match status" value="1"/>
</dbReference>
<feature type="modified residue" description="4-aspartylphosphate" evidence="6">
    <location>
        <position position="51"/>
    </location>
</feature>
<dbReference type="EMBL" id="BMKR01000020">
    <property type="protein sequence ID" value="GGF92784.1"/>
    <property type="molecule type" value="Genomic_DNA"/>
</dbReference>
<dbReference type="GO" id="GO:0000156">
    <property type="term" value="F:phosphorelay response regulator activity"/>
    <property type="evidence" value="ECO:0007669"/>
    <property type="project" value="TreeGrafter"/>
</dbReference>
<dbReference type="InterPro" id="IPR036388">
    <property type="entry name" value="WH-like_DNA-bd_sf"/>
</dbReference>
<dbReference type="GO" id="GO:0000976">
    <property type="term" value="F:transcription cis-regulatory region binding"/>
    <property type="evidence" value="ECO:0007669"/>
    <property type="project" value="TreeGrafter"/>
</dbReference>
<dbReference type="GO" id="GO:0006355">
    <property type="term" value="P:regulation of DNA-templated transcription"/>
    <property type="evidence" value="ECO:0007669"/>
    <property type="project" value="InterPro"/>
</dbReference>
<dbReference type="PROSITE" id="PS50110">
    <property type="entry name" value="RESPONSE_REGULATORY"/>
    <property type="match status" value="1"/>
</dbReference>
<sequence length="230" mass="26102">MKLLLVEDEEELAAIIAKGLRKSGYAIDQAYDGEQAMYLYEVNEYDLIILDVNLPKLDGFEILNTIRDKDSSVKVLMLTARSDVEDRVTGLDSGANDYMIKPFDFKELEARIRMLLRISFSQTKAVLACGDLTLNTLSKTAYCGESLLPLTKKEFAVLEYLFLHKDAVVSSEQLIEHVWDSEADLFSNALKYHIHSIKKKINESGHNAEYIKNIRGQGYMLLEDRHGTAE</sequence>
<dbReference type="PROSITE" id="PS51755">
    <property type="entry name" value="OMPR_PHOB"/>
    <property type="match status" value="1"/>
</dbReference>
<dbReference type="PANTHER" id="PTHR48111">
    <property type="entry name" value="REGULATOR OF RPOS"/>
    <property type="match status" value="1"/>
</dbReference>
<keyword evidence="4 7" id="KW-0238">DNA-binding</keyword>
<comment type="caution">
    <text evidence="10">The sequence shown here is derived from an EMBL/GenBank/DDBJ whole genome shotgun (WGS) entry which is preliminary data.</text>
</comment>
<evidence type="ECO:0000256" key="4">
    <source>
        <dbReference type="ARBA" id="ARBA00023125"/>
    </source>
</evidence>
<evidence type="ECO:0000256" key="2">
    <source>
        <dbReference type="ARBA" id="ARBA00023012"/>
    </source>
</evidence>
<feature type="DNA-binding region" description="OmpR/PhoB-type" evidence="7">
    <location>
        <begin position="124"/>
        <end position="223"/>
    </location>
</feature>